<dbReference type="SUPFAM" id="SSF54211">
    <property type="entry name" value="Ribosomal protein S5 domain 2-like"/>
    <property type="match status" value="1"/>
</dbReference>
<dbReference type="InterPro" id="IPR006204">
    <property type="entry name" value="GHMP_kinase_N_dom"/>
</dbReference>
<evidence type="ECO:0000256" key="5">
    <source>
        <dbReference type="ARBA" id="ARBA00022741"/>
    </source>
</evidence>
<dbReference type="GO" id="GO:0005524">
    <property type="term" value="F:ATP binding"/>
    <property type="evidence" value="ECO:0007669"/>
    <property type="project" value="UniProtKB-UniRule"/>
</dbReference>
<dbReference type="InterPro" id="IPR036554">
    <property type="entry name" value="GHMP_kinase_C_sf"/>
</dbReference>
<feature type="binding site" evidence="11">
    <location>
        <position position="208"/>
    </location>
    <ligand>
        <name>Mg(2+)</name>
        <dbReference type="ChEBI" id="CHEBI:18420"/>
    </ligand>
</feature>
<keyword evidence="2 11" id="KW-0963">Cytoplasm</keyword>
<dbReference type="PANTHER" id="PTHR10457">
    <property type="entry name" value="MEVALONATE KINASE/GALACTOKINASE"/>
    <property type="match status" value="1"/>
</dbReference>
<comment type="catalytic activity">
    <reaction evidence="11">
        <text>alpha-D-galactose + ATP = alpha-D-galactose 1-phosphate + ADP + H(+)</text>
        <dbReference type="Rhea" id="RHEA:13553"/>
        <dbReference type="ChEBI" id="CHEBI:15378"/>
        <dbReference type="ChEBI" id="CHEBI:28061"/>
        <dbReference type="ChEBI" id="CHEBI:30616"/>
        <dbReference type="ChEBI" id="CHEBI:58336"/>
        <dbReference type="ChEBI" id="CHEBI:456216"/>
        <dbReference type="EC" id="2.7.1.6"/>
    </reaction>
</comment>
<keyword evidence="8 11" id="KW-0460">Magnesium</keyword>
<feature type="domain" description="GHMP kinase N-terminal" evidence="14">
    <location>
        <begin position="140"/>
        <end position="227"/>
    </location>
</feature>
<dbReference type="GO" id="GO:0004335">
    <property type="term" value="F:galactokinase activity"/>
    <property type="evidence" value="ECO:0007669"/>
    <property type="project" value="UniProtKB-UniRule"/>
</dbReference>
<evidence type="ECO:0000313" key="19">
    <source>
        <dbReference type="Proteomes" id="UP001071230"/>
    </source>
</evidence>
<dbReference type="Pfam" id="PF10509">
    <property type="entry name" value="GalKase_gal_bdg"/>
    <property type="match status" value="1"/>
</dbReference>
<keyword evidence="9 11" id="KW-0299">Galactose metabolism</keyword>
<dbReference type="HAMAP" id="MF_00246">
    <property type="entry name" value="Galactokinase"/>
    <property type="match status" value="1"/>
</dbReference>
<dbReference type="KEGG" id="aacx:DEACI_2064"/>
<evidence type="ECO:0000259" key="16">
    <source>
        <dbReference type="Pfam" id="PF10509"/>
    </source>
</evidence>
<feature type="binding site" evidence="11">
    <location>
        <begin position="170"/>
        <end position="176"/>
    </location>
    <ligand>
        <name>ATP</name>
        <dbReference type="ChEBI" id="CHEBI:30616"/>
    </ligand>
</feature>
<dbReference type="InterPro" id="IPR000705">
    <property type="entry name" value="Galactokinase"/>
</dbReference>
<dbReference type="Proteomes" id="UP000836597">
    <property type="component" value="Chromosome"/>
</dbReference>
<comment type="subcellular location">
    <subcellularLocation>
        <location evidence="11">Cytoplasm</location>
    </subcellularLocation>
</comment>
<evidence type="ECO:0000313" key="17">
    <source>
        <dbReference type="EMBL" id="CAA7601398.1"/>
    </source>
</evidence>
<dbReference type="InterPro" id="IPR020568">
    <property type="entry name" value="Ribosomal_Su5_D2-typ_SF"/>
</dbReference>
<dbReference type="RefSeq" id="WP_240984931.1">
    <property type="nucleotide sequence ID" value="NZ_CDGJ01000096.1"/>
</dbReference>
<dbReference type="NCBIfam" id="TIGR00131">
    <property type="entry name" value="gal_kin"/>
    <property type="match status" value="1"/>
</dbReference>
<feature type="region of interest" description="Disordered" evidence="13">
    <location>
        <begin position="431"/>
        <end position="474"/>
    </location>
</feature>
<dbReference type="Pfam" id="PF00288">
    <property type="entry name" value="GHMP_kinases_N"/>
    <property type="match status" value="1"/>
</dbReference>
<dbReference type="InterPro" id="IPR022963">
    <property type="entry name" value="Galactokinase_bac"/>
</dbReference>
<dbReference type="Gene3D" id="3.30.70.890">
    <property type="entry name" value="GHMP kinase, C-terminal domain"/>
    <property type="match status" value="1"/>
</dbReference>
<feature type="binding site" evidence="11">
    <location>
        <position position="270"/>
    </location>
    <ligand>
        <name>substrate</name>
    </ligand>
</feature>
<dbReference type="PIRSF" id="PIRSF000530">
    <property type="entry name" value="Galactokinase"/>
    <property type="match status" value="1"/>
</dbReference>
<dbReference type="InterPro" id="IPR019539">
    <property type="entry name" value="GalKase_N"/>
</dbReference>
<organism evidence="17">
    <name type="scientific">Acididesulfobacillus acetoxydans</name>
    <dbReference type="NCBI Taxonomy" id="1561005"/>
    <lineage>
        <taxon>Bacteria</taxon>
        <taxon>Bacillati</taxon>
        <taxon>Bacillota</taxon>
        <taxon>Clostridia</taxon>
        <taxon>Eubacteriales</taxon>
        <taxon>Peptococcaceae</taxon>
        <taxon>Acididesulfobacillus</taxon>
    </lineage>
</organism>
<dbReference type="Proteomes" id="UP001071230">
    <property type="component" value="Unassembled WGS sequence"/>
</dbReference>
<dbReference type="InterPro" id="IPR019741">
    <property type="entry name" value="Galactokinase_CS"/>
</dbReference>
<evidence type="ECO:0000256" key="2">
    <source>
        <dbReference type="ARBA" id="ARBA00022490"/>
    </source>
</evidence>
<dbReference type="Gene3D" id="3.30.230.10">
    <property type="match status" value="1"/>
</dbReference>
<dbReference type="GO" id="GO:0000287">
    <property type="term" value="F:magnesium ion binding"/>
    <property type="evidence" value="ECO:0007669"/>
    <property type="project" value="UniProtKB-UniRule"/>
</dbReference>
<reference evidence="17" key="2">
    <citation type="submission" date="2020-01" db="EMBL/GenBank/DDBJ databases">
        <authorList>
            <person name="Hornung B."/>
        </authorList>
    </citation>
    <scope>NUCLEOTIDE SEQUENCE</scope>
    <source>
        <strain evidence="17">PacBioINE</strain>
    </source>
</reference>
<dbReference type="PRINTS" id="PR00959">
    <property type="entry name" value="MEVGALKINASE"/>
</dbReference>
<accession>A0A8S0W381</accession>
<dbReference type="PROSITE" id="PS00627">
    <property type="entry name" value="GHMP_KINASES_ATP"/>
    <property type="match status" value="1"/>
</dbReference>
<comment type="pathway">
    <text evidence="11">Carbohydrate metabolism; galactose metabolism.</text>
</comment>
<sequence>MNIAARLRDGSQNAVPKDGSGAATEEQGLQSFAPDDESRIQPDSRVRVGKLRDGFRQAFGHEGNRPLRFFFAPGRVNLIGEHTDYTGGLVLPAALSNGTWAAVSARNDRVIHLVSEGFAPRVACDLTQDIVNTPEDGWANYPKGIIKAFLAMGVVVPGLDICFYGDIPKGAGLSSSASLELVTAVALNILTGAGLDRLSLVRLAQEVENRFVGVNCGIMDQFAVGLGRKGAALLLNCATLAYRHIPLALGEYRLVITNSGKQRDLGESKYNERRRECEDGFRIIKRYRPELANLGELGHQEWKEVKKYLPAPTADRVEHVVRENHRVLASAAALEDGDVLTFGQLMLESHRSLRDLYEVTGPELDALYEVARKAPGCIGTRMTGAGFGGCTVGLVEEKRLADFQKQVAREYEARTGLRPIFYPVSVGDGAREISPAGGGDQSDPNPEDPREGSALFSGEGKRENKLRQTGTSGC</sequence>
<dbReference type="EC" id="2.7.1.6" evidence="11 12"/>
<evidence type="ECO:0000256" key="13">
    <source>
        <dbReference type="SAM" id="MobiDB-lite"/>
    </source>
</evidence>
<dbReference type="PRINTS" id="PR00473">
    <property type="entry name" value="GALCTOKINASE"/>
</dbReference>
<dbReference type="PANTHER" id="PTHR10457:SF7">
    <property type="entry name" value="GALACTOKINASE-RELATED"/>
    <property type="match status" value="1"/>
</dbReference>
<keyword evidence="4 11" id="KW-0479">Metal-binding</keyword>
<dbReference type="Pfam" id="PF08544">
    <property type="entry name" value="GHMP_kinases_C"/>
    <property type="match status" value="1"/>
</dbReference>
<keyword evidence="6 11" id="KW-0418">Kinase</keyword>
<evidence type="ECO:0000256" key="11">
    <source>
        <dbReference type="HAMAP-Rule" id="MF_00246"/>
    </source>
</evidence>
<feature type="active site" description="Proton acceptor" evidence="11">
    <location>
        <position position="220"/>
    </location>
</feature>
<keyword evidence="5 11" id="KW-0547">Nucleotide-binding</keyword>
<feature type="binding site" evidence="11">
    <location>
        <begin position="81"/>
        <end position="84"/>
    </location>
    <ligand>
        <name>substrate</name>
    </ligand>
</feature>
<dbReference type="PROSITE" id="PS00106">
    <property type="entry name" value="GALACTOKINASE"/>
    <property type="match status" value="1"/>
</dbReference>
<gene>
    <name evidence="11" type="primary">galK</name>
    <name evidence="17" type="ORF">DEACI_2064</name>
    <name evidence="18" type="ORF">DEACI_3310</name>
</gene>
<name>A0A8S0W381_9FIRM</name>
<dbReference type="EMBL" id="CDGJ01000096">
    <property type="protein sequence ID" value="CEJ08829.1"/>
    <property type="molecule type" value="Genomic_DNA"/>
</dbReference>
<dbReference type="GO" id="GO:0006012">
    <property type="term" value="P:galactose metabolic process"/>
    <property type="evidence" value="ECO:0007669"/>
    <property type="project" value="UniProtKB-UniRule"/>
</dbReference>
<comment type="function">
    <text evidence="11">Catalyzes the transfer of the gamma-phosphate of ATP to D-galactose to form alpha-D-galactose-1-phosphate (Gal-1-P).</text>
</comment>
<feature type="domain" description="Galactokinase N-terminal" evidence="16">
    <location>
        <begin position="55"/>
        <end position="104"/>
    </location>
</feature>
<evidence type="ECO:0000256" key="7">
    <source>
        <dbReference type="ARBA" id="ARBA00022840"/>
    </source>
</evidence>
<evidence type="ECO:0000256" key="8">
    <source>
        <dbReference type="ARBA" id="ARBA00022842"/>
    </source>
</evidence>
<feature type="site" description="Transition state stabilizer" evidence="11">
    <location>
        <position position="75"/>
    </location>
</feature>
<dbReference type="SUPFAM" id="SSF55060">
    <property type="entry name" value="GHMP Kinase, C-terminal domain"/>
    <property type="match status" value="1"/>
</dbReference>
<evidence type="ECO:0000259" key="15">
    <source>
        <dbReference type="Pfam" id="PF08544"/>
    </source>
</evidence>
<dbReference type="FunFam" id="3.30.70.890:FF:000001">
    <property type="entry name" value="Galactokinase"/>
    <property type="match status" value="1"/>
</dbReference>
<feature type="region of interest" description="Disordered" evidence="13">
    <location>
        <begin position="1"/>
        <end position="24"/>
    </location>
</feature>
<feature type="domain" description="GHMP kinase C-terminal" evidence="15">
    <location>
        <begin position="331"/>
        <end position="411"/>
    </location>
</feature>
<dbReference type="FunFam" id="3.30.230.10:FF:000017">
    <property type="entry name" value="Galactokinase"/>
    <property type="match status" value="1"/>
</dbReference>
<evidence type="ECO:0000256" key="3">
    <source>
        <dbReference type="ARBA" id="ARBA00022679"/>
    </source>
</evidence>
<evidence type="ECO:0000256" key="1">
    <source>
        <dbReference type="ARBA" id="ARBA00006566"/>
    </source>
</evidence>
<dbReference type="InterPro" id="IPR006206">
    <property type="entry name" value="Mevalonate/galactokinase"/>
</dbReference>
<proteinExistence type="inferred from homology"/>
<dbReference type="InterPro" id="IPR006203">
    <property type="entry name" value="GHMP_knse_ATP-bd_CS"/>
</dbReference>
<evidence type="ECO:0000256" key="12">
    <source>
        <dbReference type="NCBIfam" id="TIGR00131"/>
    </source>
</evidence>
<feature type="binding site" evidence="11">
    <location>
        <position position="115"/>
    </location>
    <ligand>
        <name>ATP</name>
        <dbReference type="ChEBI" id="CHEBI:30616"/>
    </ligand>
</feature>
<dbReference type="AlphaFoldDB" id="A0A8S0W381"/>
<keyword evidence="10 11" id="KW-0119">Carbohydrate metabolism</keyword>
<evidence type="ECO:0000259" key="14">
    <source>
        <dbReference type="Pfam" id="PF00288"/>
    </source>
</evidence>
<dbReference type="InterPro" id="IPR014721">
    <property type="entry name" value="Ribsml_uS5_D2-typ_fold_subgr"/>
</dbReference>
<evidence type="ECO:0000256" key="6">
    <source>
        <dbReference type="ARBA" id="ARBA00022777"/>
    </source>
</evidence>
<feature type="binding site" evidence="11">
    <location>
        <position position="176"/>
    </location>
    <ligand>
        <name>Mg(2+)</name>
        <dbReference type="ChEBI" id="CHEBI:18420"/>
    </ligand>
</feature>
<dbReference type="EMBL" id="LR746496">
    <property type="protein sequence ID" value="CAA7601398.1"/>
    <property type="molecule type" value="Genomic_DNA"/>
</dbReference>
<evidence type="ECO:0000256" key="10">
    <source>
        <dbReference type="ARBA" id="ARBA00023277"/>
    </source>
</evidence>
<comment type="similarity">
    <text evidence="1 11">Belongs to the GHMP kinase family. GalK subfamily.</text>
</comment>
<dbReference type="NCBIfam" id="NF003705">
    <property type="entry name" value="PRK05322.1"/>
    <property type="match status" value="1"/>
</dbReference>
<keyword evidence="19" id="KW-1185">Reference proteome</keyword>
<reference evidence="18" key="1">
    <citation type="submission" date="2014-11" db="EMBL/GenBank/DDBJ databases">
        <authorList>
            <person name="Hornung B.V."/>
        </authorList>
    </citation>
    <scope>NUCLEOTIDE SEQUENCE</scope>
    <source>
        <strain evidence="18">INE</strain>
    </source>
</reference>
<keyword evidence="7 11" id="KW-0067">ATP-binding</keyword>
<evidence type="ECO:0000256" key="9">
    <source>
        <dbReference type="ARBA" id="ARBA00023144"/>
    </source>
</evidence>
<protein>
    <recommendedName>
        <fullName evidence="11 12">Galactokinase</fullName>
        <ecNumber evidence="11 12">2.7.1.6</ecNumber>
    </recommendedName>
    <alternativeName>
        <fullName evidence="11">Galactose kinase</fullName>
    </alternativeName>
</protein>
<keyword evidence="3 11" id="KW-0808">Transferase</keyword>
<evidence type="ECO:0000313" key="18">
    <source>
        <dbReference type="EMBL" id="CEJ08829.1"/>
    </source>
</evidence>
<dbReference type="GO" id="GO:0005829">
    <property type="term" value="C:cytosol"/>
    <property type="evidence" value="ECO:0007669"/>
    <property type="project" value="TreeGrafter"/>
</dbReference>
<evidence type="ECO:0000256" key="4">
    <source>
        <dbReference type="ARBA" id="ARBA00022723"/>
    </source>
</evidence>
<dbReference type="InterPro" id="IPR013750">
    <property type="entry name" value="GHMP_kinase_C_dom"/>
</dbReference>